<reference evidence="3" key="1">
    <citation type="submission" date="2019-02" db="EMBL/GenBank/DDBJ databases">
        <title>Draft genome sequence of Sphaerospermopsis reniformis NIES-1949.</title>
        <authorList>
            <person name="Yamaguchi H."/>
            <person name="Suzuki S."/>
            <person name="Kawachi M."/>
        </authorList>
    </citation>
    <scope>NUCLEOTIDE SEQUENCE [LARGE SCALE GENOMIC DNA]</scope>
    <source>
        <strain evidence="3">NIES-1949</strain>
    </source>
</reference>
<comment type="caution">
    <text evidence="2">The sequence shown here is derived from an EMBL/GenBank/DDBJ whole genome shotgun (WGS) entry which is preliminary data.</text>
</comment>
<keyword evidence="3" id="KW-1185">Reference proteome</keyword>
<evidence type="ECO:0000313" key="3">
    <source>
        <dbReference type="Proteomes" id="UP000300142"/>
    </source>
</evidence>
<name>A0A479ZX21_9CYAN</name>
<dbReference type="RefSeq" id="WP_096571206.1">
    <property type="nucleotide sequence ID" value="NZ_BJCE01000016.1"/>
</dbReference>
<keyword evidence="1" id="KW-0812">Transmembrane</keyword>
<keyword evidence="1" id="KW-1133">Transmembrane helix</keyword>
<feature type="transmembrane region" description="Helical" evidence="1">
    <location>
        <begin position="36"/>
        <end position="60"/>
    </location>
</feature>
<gene>
    <name evidence="2" type="ORF">SR1949_08180</name>
</gene>
<dbReference type="AlphaFoldDB" id="A0A479ZX21"/>
<proteinExistence type="predicted"/>
<evidence type="ECO:0000256" key="1">
    <source>
        <dbReference type="SAM" id="Phobius"/>
    </source>
</evidence>
<dbReference type="Proteomes" id="UP000300142">
    <property type="component" value="Unassembled WGS sequence"/>
</dbReference>
<accession>A0A479ZX21</accession>
<protein>
    <submittedName>
        <fullName evidence="2">Uncharacterized protein</fullName>
    </submittedName>
</protein>
<dbReference type="EMBL" id="BJCE01000016">
    <property type="protein sequence ID" value="GCL35721.1"/>
    <property type="molecule type" value="Genomic_DNA"/>
</dbReference>
<evidence type="ECO:0000313" key="2">
    <source>
        <dbReference type="EMBL" id="GCL35721.1"/>
    </source>
</evidence>
<keyword evidence="1" id="KW-0472">Membrane</keyword>
<organism evidence="2 3">
    <name type="scientific">Sphaerospermopsis reniformis</name>
    <dbReference type="NCBI Taxonomy" id="531300"/>
    <lineage>
        <taxon>Bacteria</taxon>
        <taxon>Bacillati</taxon>
        <taxon>Cyanobacteriota</taxon>
        <taxon>Cyanophyceae</taxon>
        <taxon>Nostocales</taxon>
        <taxon>Aphanizomenonaceae</taxon>
        <taxon>Sphaerospermopsis</taxon>
    </lineage>
</organism>
<feature type="transmembrane region" description="Helical" evidence="1">
    <location>
        <begin position="92"/>
        <end position="113"/>
    </location>
</feature>
<sequence>MNSHNAKPELTTTVNSTSEELKNTSLIKKRCLKYPWLWFVGLLVIPLGVGIFGYFQLIYIGYVPKIEPEKTIEVVSKKENVLSSNISNPTPLWLMLAIALSCASGCWVIYRILKLPQRI</sequence>